<dbReference type="Pfam" id="PF13555">
    <property type="entry name" value="AAA_29"/>
    <property type="match status" value="1"/>
</dbReference>
<dbReference type="InterPro" id="IPR027417">
    <property type="entry name" value="P-loop_NTPase"/>
</dbReference>
<dbReference type="Proteomes" id="UP000077342">
    <property type="component" value="Unassembled WGS sequence"/>
</dbReference>
<sequence>MSETLSATGDLGDTRRAGYRLQHAELLNWGTFDSHVWRFTPGTDTALLTGDIGSGKSTIVDALTTLLVPSHKAAYNKAAGAEARERTLRSYVEGHYKSERNEATGKSRAKGLRENRRTYSVILGVFTNHGYDETVTLAQVFQQRESTGQPYRFLVTATKELSIATDFADFGSDLRDLRKRLRAAGADIFDEFPKYAASLRRLLGIRSEQALELFHQTVSLKSVGNLNDFVRDHMLEPSDASPRVCDIIGHFEDLTRAHDAVKRAREQLEALEPVVSTAAKYDDALAERDARERERSAVRLFIAELRSNLLAGEIAQLETDGAALWQEQDIAKARQQTLTRERESLIEERAKAGGDRIGELERLAREARDQAETRRRTRTLFDAAVSSAGLKAVTGSQEFTALSALVSAERPRLAAEKRDLDAASAEAIGREKVLQRKCGHITDELTSLQQRTSNLPVEQVEVRAELCAALGLTPADLPYAGELLDVFDEHAHWRGAAERVLRGFALSLLVPQLHYDAVAGWVNGRRLTFHGRGGKVAGAKLVYERVPRQRVRLQPPDHDGLLLADCIDVKDGPFREYLINELTKRADFRCAASLEEFRGQRRAVTREGQVRSGERHEKDDRYRVDDPRRWVLGWANERKIAALRTELAELETEREAAASEQARLSGLRDALQERLDALLRIEGFRSWSDLDVDEAQSRANDYDAERVRLQAGSSRLAEIARALEDNAKQADAVANSIEQLTGKLATTAAKANQAKRDKNRDDELVANQPEAQLAAARQSYSALTERLGKNCPTRSADCADTENALAVDLHQRIDRLNKELGGYAQSLIQSMLKVLIRWPELRADMDANVEARQEFLAFRDRIATDDLPRFESEFKEQLNKNAIQELAGFNNWLHRQASGIDERVDRINEALGAVPYNPGRFIRLEKEPTTNQDIAQFRADLRNLTNDSLAVDGDQYSEQRFLDVKRIIERFRGRASYAESDKNWTRRVTDVRNWFVFSASERDVETDVEWEHYSDSDGKSGGQKEKLAYTILAASLAYQFGLEWGAAQSRDFRFAVIDEAFGRGSDVSTRYALDLFATLGLQLLIVTPLQKVHVIEPYVKAIGFVDNQTGTFSRLQTMTIEEYRTRRDGRRP</sequence>
<feature type="coiled-coil region" evidence="1">
    <location>
        <begin position="720"/>
        <end position="757"/>
    </location>
</feature>
<gene>
    <name evidence="2" type="ORF">A4G28_20000</name>
</gene>
<organism evidence="2 3">
    <name type="scientific">Mycobacterium ostraviense</name>
    <dbReference type="NCBI Taxonomy" id="2738409"/>
    <lineage>
        <taxon>Bacteria</taxon>
        <taxon>Bacillati</taxon>
        <taxon>Actinomycetota</taxon>
        <taxon>Actinomycetes</taxon>
        <taxon>Mycobacteriales</taxon>
        <taxon>Mycobacteriaceae</taxon>
        <taxon>Mycobacterium</taxon>
    </lineage>
</organism>
<protein>
    <recommendedName>
        <fullName evidence="4">ATP-dependent exonuclease SbcCD, C subunit-like protein</fullName>
    </recommendedName>
</protein>
<dbReference type="SUPFAM" id="SSF52540">
    <property type="entry name" value="P-loop containing nucleoside triphosphate hydrolases"/>
    <property type="match status" value="1"/>
</dbReference>
<dbReference type="Pfam" id="PF13558">
    <property type="entry name" value="SbcC_Walker_B"/>
    <property type="match status" value="1"/>
</dbReference>
<evidence type="ECO:0008006" key="4">
    <source>
        <dbReference type="Google" id="ProtNLM"/>
    </source>
</evidence>
<keyword evidence="3" id="KW-1185">Reference proteome</keyword>
<dbReference type="RefSeq" id="WP_075509065.1">
    <property type="nucleotide sequence ID" value="NZ_LWCI01000006.1"/>
</dbReference>
<name>A0A164F045_9MYCO</name>
<evidence type="ECO:0000313" key="3">
    <source>
        <dbReference type="Proteomes" id="UP000077342"/>
    </source>
</evidence>
<comment type="caution">
    <text evidence="2">The sequence shown here is derived from an EMBL/GenBank/DDBJ whole genome shotgun (WGS) entry which is preliminary data.</text>
</comment>
<evidence type="ECO:0000313" key="2">
    <source>
        <dbReference type="EMBL" id="KZS68164.1"/>
    </source>
</evidence>
<evidence type="ECO:0000256" key="1">
    <source>
        <dbReference type="SAM" id="Coils"/>
    </source>
</evidence>
<feature type="coiled-coil region" evidence="1">
    <location>
        <begin position="640"/>
        <end position="667"/>
    </location>
</feature>
<dbReference type="Gene3D" id="3.40.50.300">
    <property type="entry name" value="P-loop containing nucleotide triphosphate hydrolases"/>
    <property type="match status" value="1"/>
</dbReference>
<accession>A0A164F045</accession>
<proteinExistence type="predicted"/>
<dbReference type="EMBL" id="LWCI01000006">
    <property type="protein sequence ID" value="KZS68164.1"/>
    <property type="molecule type" value="Genomic_DNA"/>
</dbReference>
<keyword evidence="1" id="KW-0175">Coiled coil</keyword>
<dbReference type="AlphaFoldDB" id="A0A164F045"/>
<reference evidence="3" key="1">
    <citation type="submission" date="2016-04" db="EMBL/GenBank/DDBJ databases">
        <authorList>
            <person name="Strapagiel D."/>
            <person name="Borowka P."/>
            <person name="Marciniak B."/>
            <person name="Bakula Z."/>
            <person name="Van Ingen J."/>
            <person name="Safianowska A."/>
            <person name="Dziadek J."/>
            <person name="Jagielski T."/>
        </authorList>
    </citation>
    <scope>NUCLEOTIDE SEQUENCE [LARGE SCALE GENOMIC DNA]</scope>
    <source>
        <strain evidence="3">1010001458</strain>
    </source>
</reference>